<dbReference type="Proteomes" id="UP000326029">
    <property type="component" value="Chromosome"/>
</dbReference>
<evidence type="ECO:0000313" key="2">
    <source>
        <dbReference type="EMBL" id="QEV33868.1"/>
    </source>
</evidence>
<name>A0AAV4KQB5_9ACTN</name>
<keyword evidence="3" id="KW-1185">Reference proteome</keyword>
<dbReference type="RefSeq" id="WP_152370481.1">
    <property type="nucleotide sequence ID" value="NZ_BMSJ01000007.1"/>
</dbReference>
<evidence type="ECO:0000313" key="4">
    <source>
        <dbReference type="Proteomes" id="UP000642014"/>
    </source>
</evidence>
<dbReference type="GeneID" id="95455702"/>
<reference evidence="1" key="3">
    <citation type="submission" date="2023-08" db="EMBL/GenBank/DDBJ databases">
        <authorList>
            <person name="Sun Q."/>
            <person name="Ohkuma M."/>
        </authorList>
    </citation>
    <scope>NUCLEOTIDE SEQUENCE</scope>
    <source>
        <strain evidence="1">JCM 4205</strain>
    </source>
</reference>
<sequence length="65" mass="6999">MDKDANELAVMTEAEAKCRGQLPAAAPEPTVTVLALFLTEAKALSACVRKNGFPRALTLVRLRET</sequence>
<reference evidence="1 4" key="1">
    <citation type="journal article" date="2014" name="Int. J. Syst. Evol. Microbiol.">
        <title>Complete genome sequence of Corynebacterium casei LMG S-19264T (=DSM 44701T), isolated from a smear-ripened cheese.</title>
        <authorList>
            <consortium name="US DOE Joint Genome Institute (JGI-PGF)"/>
            <person name="Walter F."/>
            <person name="Albersmeier A."/>
            <person name="Kalinowski J."/>
            <person name="Ruckert C."/>
        </authorList>
    </citation>
    <scope>NUCLEOTIDE SEQUENCE [LARGE SCALE GENOMIC DNA]</scope>
    <source>
        <strain evidence="1 4">JCM 4205</strain>
    </source>
</reference>
<dbReference type="AlphaFoldDB" id="A0AAV4KQB5"/>
<reference evidence="2 3" key="2">
    <citation type="submission" date="2017-09" db="EMBL/GenBank/DDBJ databases">
        <authorList>
            <person name="Lee N."/>
            <person name="Cho B.-K."/>
        </authorList>
    </citation>
    <scope>NUCLEOTIDE SEQUENCE [LARGE SCALE GENOMIC DNA]</scope>
    <source>
        <strain evidence="2 3">ATCC 19740</strain>
    </source>
</reference>
<gene>
    <name evidence="2" type="ORF">CP977_18215</name>
    <name evidence="1" type="ORF">GCM10010497_40680</name>
</gene>
<accession>A0AAV4KQB5</accession>
<protein>
    <submittedName>
        <fullName evidence="1">Uncharacterized protein</fullName>
    </submittedName>
</protein>
<dbReference type="EMBL" id="CP023693">
    <property type="protein sequence ID" value="QEV33868.1"/>
    <property type="molecule type" value="Genomic_DNA"/>
</dbReference>
<dbReference type="Proteomes" id="UP000642014">
    <property type="component" value="Unassembled WGS sequence"/>
</dbReference>
<proteinExistence type="predicted"/>
<organism evidence="1 4">
    <name type="scientific">Streptomyces cinereoruber</name>
    <dbReference type="NCBI Taxonomy" id="67260"/>
    <lineage>
        <taxon>Bacteria</taxon>
        <taxon>Bacillati</taxon>
        <taxon>Actinomycetota</taxon>
        <taxon>Actinomycetes</taxon>
        <taxon>Kitasatosporales</taxon>
        <taxon>Streptomycetaceae</taxon>
        <taxon>Streptomyces</taxon>
    </lineage>
</organism>
<evidence type="ECO:0000313" key="3">
    <source>
        <dbReference type="Proteomes" id="UP000326029"/>
    </source>
</evidence>
<dbReference type="EMBL" id="BMSJ01000007">
    <property type="protein sequence ID" value="GGR33752.1"/>
    <property type="molecule type" value="Genomic_DNA"/>
</dbReference>
<evidence type="ECO:0000313" key="1">
    <source>
        <dbReference type="EMBL" id="GGR33752.1"/>
    </source>
</evidence>